<dbReference type="Pfam" id="PF01266">
    <property type="entry name" value="DAO"/>
    <property type="match status" value="1"/>
</dbReference>
<dbReference type="InterPro" id="IPR036188">
    <property type="entry name" value="FAD/NAD-bd_sf"/>
</dbReference>
<dbReference type="STRING" id="571298.SAMN04488026_1002128"/>
<dbReference type="PANTHER" id="PTHR13847">
    <property type="entry name" value="SARCOSINE DEHYDROGENASE-RELATED"/>
    <property type="match status" value="1"/>
</dbReference>
<proteinExistence type="predicted"/>
<dbReference type="RefSeq" id="WP_093148331.1">
    <property type="nucleotide sequence ID" value="NZ_FNEK01000002.1"/>
</dbReference>
<dbReference type="OrthoDB" id="9806601at2"/>
<dbReference type="GO" id="GO:0005737">
    <property type="term" value="C:cytoplasm"/>
    <property type="evidence" value="ECO:0007669"/>
    <property type="project" value="TreeGrafter"/>
</dbReference>
<dbReference type="InterPro" id="IPR006076">
    <property type="entry name" value="FAD-dep_OxRdtase"/>
</dbReference>
<keyword evidence="1" id="KW-0560">Oxidoreductase</keyword>
<dbReference type="GO" id="GO:0016491">
    <property type="term" value="F:oxidoreductase activity"/>
    <property type="evidence" value="ECO:0007669"/>
    <property type="project" value="UniProtKB-KW"/>
</dbReference>
<evidence type="ECO:0000313" key="3">
    <source>
        <dbReference type="EMBL" id="SDI37688.1"/>
    </source>
</evidence>
<evidence type="ECO:0000259" key="2">
    <source>
        <dbReference type="Pfam" id="PF01266"/>
    </source>
</evidence>
<dbReference type="Gene3D" id="3.30.9.10">
    <property type="entry name" value="D-Amino Acid Oxidase, subunit A, domain 2"/>
    <property type="match status" value="1"/>
</dbReference>
<keyword evidence="4" id="KW-1185">Reference proteome</keyword>
<reference evidence="3 4" key="1">
    <citation type="submission" date="2016-10" db="EMBL/GenBank/DDBJ databases">
        <authorList>
            <person name="de Groot N.N."/>
        </authorList>
    </citation>
    <scope>NUCLEOTIDE SEQUENCE [LARGE SCALE GENOMIC DNA]</scope>
    <source>
        <strain evidence="3 4">DSM 25294</strain>
    </source>
</reference>
<gene>
    <name evidence="3" type="ORF">SAMN04488026_1002128</name>
</gene>
<dbReference type="Gene3D" id="3.50.50.60">
    <property type="entry name" value="FAD/NAD(P)-binding domain"/>
    <property type="match status" value="1"/>
</dbReference>
<evidence type="ECO:0000256" key="1">
    <source>
        <dbReference type="ARBA" id="ARBA00023002"/>
    </source>
</evidence>
<dbReference type="Proteomes" id="UP000199382">
    <property type="component" value="Unassembled WGS sequence"/>
</dbReference>
<evidence type="ECO:0000313" key="4">
    <source>
        <dbReference type="Proteomes" id="UP000199382"/>
    </source>
</evidence>
<sequence>MKRIYEPYAYEDGPAADSFWPRTVRRKNNWDQLDGEARCDTAIVGGGYTGLSAALHLAEAGVDVALLEAKTPGWGASGRNGGFCCLGGSALDADTLVRKHGEAEARSYYNAERGAVELVAELLERLGIEADLHSRGETMLAHRPEAVSELKAFARKMGAFHGATCEILPREALAEHGFNSPEFHGAITSPIGFALNPLKYAIGLARAADHAGVRIFAHSPAEEMRRVDGYWEFTTPSGRLRARRVIFATNGYSSDALPRWFAGRYMPLQSNIIVTRPMSAAERAEQGWTSNQMCYDSRNLLHYFRLMPDGRMLFGMRGAIRGTPEALAEVLRQTRVDFDRFFPAWRGVETEHSWSGFVALSRNQTPFVGAVPGMQNVFAGMCYHGNGVAMGSYAGRLLAEIVHSGRPTLPWPNLMARPPARFPFGRFRRILLRPVLYARARQDGS</sequence>
<accession>A0A1G8K2P2</accession>
<dbReference type="EMBL" id="FNEK01000002">
    <property type="protein sequence ID" value="SDI37688.1"/>
    <property type="molecule type" value="Genomic_DNA"/>
</dbReference>
<name>A0A1G8K2P2_9RHOB</name>
<protein>
    <submittedName>
        <fullName evidence="3">Glycine/D-amino acid oxidase</fullName>
    </submittedName>
</protein>
<organism evidence="3 4">
    <name type="scientific">Aliiruegeria lutimaris</name>
    <dbReference type="NCBI Taxonomy" id="571298"/>
    <lineage>
        <taxon>Bacteria</taxon>
        <taxon>Pseudomonadati</taxon>
        <taxon>Pseudomonadota</taxon>
        <taxon>Alphaproteobacteria</taxon>
        <taxon>Rhodobacterales</taxon>
        <taxon>Roseobacteraceae</taxon>
        <taxon>Aliiruegeria</taxon>
    </lineage>
</organism>
<dbReference type="PANTHER" id="PTHR13847:SF281">
    <property type="entry name" value="FAD DEPENDENT OXIDOREDUCTASE DOMAIN-CONTAINING PROTEIN"/>
    <property type="match status" value="1"/>
</dbReference>
<dbReference type="SUPFAM" id="SSF51905">
    <property type="entry name" value="FAD/NAD(P)-binding domain"/>
    <property type="match status" value="1"/>
</dbReference>
<dbReference type="AlphaFoldDB" id="A0A1G8K2P2"/>
<feature type="domain" description="FAD dependent oxidoreductase" evidence="2">
    <location>
        <begin position="40"/>
        <end position="400"/>
    </location>
</feature>